<name>A0A4R4AD83_MARGR</name>
<organism evidence="1 2">
    <name type="scientific">Marichromatium gracile</name>
    <name type="common">Chromatium gracile</name>
    <dbReference type="NCBI Taxonomy" id="1048"/>
    <lineage>
        <taxon>Bacteria</taxon>
        <taxon>Pseudomonadati</taxon>
        <taxon>Pseudomonadota</taxon>
        <taxon>Gammaproteobacteria</taxon>
        <taxon>Chromatiales</taxon>
        <taxon>Chromatiaceae</taxon>
        <taxon>Marichromatium</taxon>
    </lineage>
</organism>
<accession>A0A4R4AD83</accession>
<sequence>MKKNDLKLPKTYKTLLMLALVFGPFFWLTFTDDGKRRTDLALMYVLGKSEFNAALESFDSDLTEARLRETFADLELQCADGPNPYGDRLCGAAIGSFNQMPASAVTFFFRDGQLRATKLVYRRAYHQRIGDWIAGRVATRGDALHRESEVRDSGGVRQLAVADGAIFLRDGELGKDEEPALLWLSQAALAGR</sequence>
<dbReference type="Proteomes" id="UP000295247">
    <property type="component" value="Unassembled WGS sequence"/>
</dbReference>
<dbReference type="AlphaFoldDB" id="A0A4R4AD83"/>
<dbReference type="RefSeq" id="WP_123139598.1">
    <property type="nucleotide sequence ID" value="NZ_NRRH01000020.1"/>
</dbReference>
<gene>
    <name evidence="1" type="ORF">EDC29_103230</name>
</gene>
<reference evidence="1 2" key="1">
    <citation type="submission" date="2019-03" db="EMBL/GenBank/DDBJ databases">
        <title>Genomic Encyclopedia of Type Strains, Phase IV (KMG-IV): sequencing the most valuable type-strain genomes for metagenomic binning, comparative biology and taxonomic classification.</title>
        <authorList>
            <person name="Goeker M."/>
        </authorList>
    </citation>
    <scope>NUCLEOTIDE SEQUENCE [LARGE SCALE GENOMIC DNA]</scope>
    <source>
        <strain evidence="1 2">DSM 203</strain>
    </source>
</reference>
<dbReference type="EMBL" id="SMDC01000003">
    <property type="protein sequence ID" value="TCW37033.1"/>
    <property type="molecule type" value="Genomic_DNA"/>
</dbReference>
<evidence type="ECO:0000313" key="1">
    <source>
        <dbReference type="EMBL" id="TCW37033.1"/>
    </source>
</evidence>
<evidence type="ECO:0000313" key="2">
    <source>
        <dbReference type="Proteomes" id="UP000295247"/>
    </source>
</evidence>
<protein>
    <submittedName>
        <fullName evidence="1">Uncharacterized protein</fullName>
    </submittedName>
</protein>
<proteinExistence type="predicted"/>
<comment type="caution">
    <text evidence="1">The sequence shown here is derived from an EMBL/GenBank/DDBJ whole genome shotgun (WGS) entry which is preliminary data.</text>
</comment>